<evidence type="ECO:0000256" key="4">
    <source>
        <dbReference type="ARBA" id="ARBA00023235"/>
    </source>
</evidence>
<comment type="similarity">
    <text evidence="2 5">Belongs to the cyclophilin-type PPIase family.</text>
</comment>
<comment type="function">
    <text evidence="1 5">PPIases accelerate the folding of proteins. It catalyzes the cis-trans isomerization of proline imidic peptide bonds in oligopeptides.</text>
</comment>
<dbReference type="Gene3D" id="2.40.100.10">
    <property type="entry name" value="Cyclophilin-like"/>
    <property type="match status" value="1"/>
</dbReference>
<dbReference type="EMBL" id="MHLG01000011">
    <property type="protein sequence ID" value="OGZ03945.1"/>
    <property type="molecule type" value="Genomic_DNA"/>
</dbReference>
<gene>
    <name evidence="7" type="ORF">A2604_03205</name>
</gene>
<proteinExistence type="inferred from homology"/>
<accession>A0A1G2CRC7</accession>
<keyword evidence="4 5" id="KW-0413">Isomerase</keyword>
<dbReference type="PIRSF" id="PIRSF001467">
    <property type="entry name" value="Peptidylpro_ismrse"/>
    <property type="match status" value="1"/>
</dbReference>
<evidence type="ECO:0000256" key="5">
    <source>
        <dbReference type="RuleBase" id="RU363019"/>
    </source>
</evidence>
<evidence type="ECO:0000256" key="1">
    <source>
        <dbReference type="ARBA" id="ARBA00002388"/>
    </source>
</evidence>
<dbReference type="PANTHER" id="PTHR45625">
    <property type="entry name" value="PEPTIDYL-PROLYL CIS-TRANS ISOMERASE-RELATED"/>
    <property type="match status" value="1"/>
</dbReference>
<dbReference type="InterPro" id="IPR002130">
    <property type="entry name" value="Cyclophilin-type_PPIase_dom"/>
</dbReference>
<dbReference type="EC" id="5.2.1.8" evidence="5"/>
<dbReference type="PRINTS" id="PR00153">
    <property type="entry name" value="CSAPPISMRASE"/>
</dbReference>
<evidence type="ECO:0000256" key="3">
    <source>
        <dbReference type="ARBA" id="ARBA00023110"/>
    </source>
</evidence>
<organism evidence="7 8">
    <name type="scientific">Candidatus Liptonbacteria bacterium RIFOXYD1_FULL_36_11</name>
    <dbReference type="NCBI Taxonomy" id="1798656"/>
    <lineage>
        <taxon>Bacteria</taxon>
        <taxon>Candidatus Liptoniibacteriota</taxon>
    </lineage>
</organism>
<dbReference type="PANTHER" id="PTHR45625:SF4">
    <property type="entry name" value="PEPTIDYLPROLYL ISOMERASE DOMAIN AND WD REPEAT-CONTAINING PROTEIN 1"/>
    <property type="match status" value="1"/>
</dbReference>
<protein>
    <recommendedName>
        <fullName evidence="5">Peptidyl-prolyl cis-trans isomerase</fullName>
        <shortName evidence="5">PPIase</shortName>
        <ecNumber evidence="5">5.2.1.8</ecNumber>
    </recommendedName>
</protein>
<dbReference type="STRING" id="1798656.A2604_03205"/>
<evidence type="ECO:0000313" key="7">
    <source>
        <dbReference type="EMBL" id="OGZ03945.1"/>
    </source>
</evidence>
<dbReference type="Pfam" id="PF00160">
    <property type="entry name" value="Pro_isomerase"/>
    <property type="match status" value="1"/>
</dbReference>
<dbReference type="GO" id="GO:0006457">
    <property type="term" value="P:protein folding"/>
    <property type="evidence" value="ECO:0007669"/>
    <property type="project" value="InterPro"/>
</dbReference>
<sequence>MTINSEKSYEAEIDTTKGVMKFELFSKETPKTVNNFVFLAKEGFYENTFFHRIIKSFMIQGGDPKGDGTGGPGYKFNDELITRDYERGVIAMANSGSNTNGSHFFIMHEKNDLQKNYVIFGKITEGLDILDNIASVPVANNGNGEESLPLEKVYINKITISEK</sequence>
<reference evidence="7 8" key="1">
    <citation type="journal article" date="2016" name="Nat. Commun.">
        <title>Thousands of microbial genomes shed light on interconnected biogeochemical processes in an aquifer system.</title>
        <authorList>
            <person name="Anantharaman K."/>
            <person name="Brown C.T."/>
            <person name="Hug L.A."/>
            <person name="Sharon I."/>
            <person name="Castelle C.J."/>
            <person name="Probst A.J."/>
            <person name="Thomas B.C."/>
            <person name="Singh A."/>
            <person name="Wilkins M.J."/>
            <person name="Karaoz U."/>
            <person name="Brodie E.L."/>
            <person name="Williams K.H."/>
            <person name="Hubbard S.S."/>
            <person name="Banfield J.F."/>
        </authorList>
    </citation>
    <scope>NUCLEOTIDE SEQUENCE [LARGE SCALE GENOMIC DNA]</scope>
</reference>
<dbReference type="InterPro" id="IPR044666">
    <property type="entry name" value="Cyclophilin_A-like"/>
</dbReference>
<dbReference type="InterPro" id="IPR020892">
    <property type="entry name" value="Cyclophilin-type_PPIase_CS"/>
</dbReference>
<feature type="domain" description="PPIase cyclophilin-type" evidence="6">
    <location>
        <begin position="18"/>
        <end position="160"/>
    </location>
</feature>
<name>A0A1G2CRC7_9BACT</name>
<dbReference type="SUPFAM" id="SSF50891">
    <property type="entry name" value="Cyclophilin-like"/>
    <property type="match status" value="1"/>
</dbReference>
<keyword evidence="3 5" id="KW-0697">Rotamase</keyword>
<dbReference type="InterPro" id="IPR024936">
    <property type="entry name" value="Cyclophilin-type_PPIase"/>
</dbReference>
<dbReference type="AlphaFoldDB" id="A0A1G2CRC7"/>
<comment type="caution">
    <text evidence="7">The sequence shown here is derived from an EMBL/GenBank/DDBJ whole genome shotgun (WGS) entry which is preliminary data.</text>
</comment>
<evidence type="ECO:0000256" key="2">
    <source>
        <dbReference type="ARBA" id="ARBA00007365"/>
    </source>
</evidence>
<comment type="catalytic activity">
    <reaction evidence="5">
        <text>[protein]-peptidylproline (omega=180) = [protein]-peptidylproline (omega=0)</text>
        <dbReference type="Rhea" id="RHEA:16237"/>
        <dbReference type="Rhea" id="RHEA-COMP:10747"/>
        <dbReference type="Rhea" id="RHEA-COMP:10748"/>
        <dbReference type="ChEBI" id="CHEBI:83833"/>
        <dbReference type="ChEBI" id="CHEBI:83834"/>
        <dbReference type="EC" id="5.2.1.8"/>
    </reaction>
</comment>
<dbReference type="CDD" id="cd00317">
    <property type="entry name" value="cyclophilin"/>
    <property type="match status" value="1"/>
</dbReference>
<dbReference type="PROSITE" id="PS00170">
    <property type="entry name" value="CSA_PPIASE_1"/>
    <property type="match status" value="1"/>
</dbReference>
<evidence type="ECO:0000259" key="6">
    <source>
        <dbReference type="PROSITE" id="PS50072"/>
    </source>
</evidence>
<dbReference type="InterPro" id="IPR029000">
    <property type="entry name" value="Cyclophilin-like_dom_sf"/>
</dbReference>
<dbReference type="Proteomes" id="UP000177587">
    <property type="component" value="Unassembled WGS sequence"/>
</dbReference>
<dbReference type="PROSITE" id="PS50072">
    <property type="entry name" value="CSA_PPIASE_2"/>
    <property type="match status" value="1"/>
</dbReference>
<evidence type="ECO:0000313" key="8">
    <source>
        <dbReference type="Proteomes" id="UP000177587"/>
    </source>
</evidence>
<dbReference type="GO" id="GO:0003755">
    <property type="term" value="F:peptidyl-prolyl cis-trans isomerase activity"/>
    <property type="evidence" value="ECO:0007669"/>
    <property type="project" value="UniProtKB-UniRule"/>
</dbReference>